<gene>
    <name evidence="2" type="ORF">BDZ94DRAFT_1151843</name>
</gene>
<evidence type="ECO:0000256" key="1">
    <source>
        <dbReference type="SAM" id="MobiDB-lite"/>
    </source>
</evidence>
<reference evidence="2" key="1">
    <citation type="submission" date="2020-11" db="EMBL/GenBank/DDBJ databases">
        <authorList>
            <consortium name="DOE Joint Genome Institute"/>
            <person name="Ahrendt S."/>
            <person name="Riley R."/>
            <person name="Andreopoulos W."/>
            <person name="Labutti K."/>
            <person name="Pangilinan J."/>
            <person name="Ruiz-Duenas F.J."/>
            <person name="Barrasa J.M."/>
            <person name="Sanchez-Garcia M."/>
            <person name="Camarero S."/>
            <person name="Miyauchi S."/>
            <person name="Serrano A."/>
            <person name="Linde D."/>
            <person name="Babiker R."/>
            <person name="Drula E."/>
            <person name="Ayuso-Fernandez I."/>
            <person name="Pacheco R."/>
            <person name="Padilla G."/>
            <person name="Ferreira P."/>
            <person name="Barriuso J."/>
            <person name="Kellner H."/>
            <person name="Castanera R."/>
            <person name="Alfaro M."/>
            <person name="Ramirez L."/>
            <person name="Pisabarro A.G."/>
            <person name="Kuo A."/>
            <person name="Tritt A."/>
            <person name="Lipzen A."/>
            <person name="He G."/>
            <person name="Yan M."/>
            <person name="Ng V."/>
            <person name="Cullen D."/>
            <person name="Martin F."/>
            <person name="Rosso M.-N."/>
            <person name="Henrissat B."/>
            <person name="Hibbett D."/>
            <person name="Martinez A.T."/>
            <person name="Grigoriev I.V."/>
        </authorList>
    </citation>
    <scope>NUCLEOTIDE SEQUENCE</scope>
    <source>
        <strain evidence="2">CBS 247.69</strain>
    </source>
</reference>
<dbReference type="EMBL" id="MU150229">
    <property type="protein sequence ID" value="KAF9469739.1"/>
    <property type="molecule type" value="Genomic_DNA"/>
</dbReference>
<dbReference type="GO" id="GO:0019005">
    <property type="term" value="C:SCF ubiquitin ligase complex"/>
    <property type="evidence" value="ECO:0007669"/>
    <property type="project" value="TreeGrafter"/>
</dbReference>
<dbReference type="GO" id="GO:0031146">
    <property type="term" value="P:SCF-dependent proteasomal ubiquitin-dependent protein catabolic process"/>
    <property type="evidence" value="ECO:0007669"/>
    <property type="project" value="TreeGrafter"/>
</dbReference>
<comment type="caution">
    <text evidence="2">The sequence shown here is derived from an EMBL/GenBank/DDBJ whole genome shotgun (WGS) entry which is preliminary data.</text>
</comment>
<dbReference type="InterPro" id="IPR006553">
    <property type="entry name" value="Leu-rich_rpt_Cys-con_subtyp"/>
</dbReference>
<dbReference type="SMART" id="SM00367">
    <property type="entry name" value="LRR_CC"/>
    <property type="match status" value="8"/>
</dbReference>
<dbReference type="PANTHER" id="PTHR13318:SF190">
    <property type="entry name" value="PARTNER OF PAIRED, ISOFORM B"/>
    <property type="match status" value="1"/>
</dbReference>
<evidence type="ECO:0008006" key="4">
    <source>
        <dbReference type="Google" id="ProtNLM"/>
    </source>
</evidence>
<dbReference type="PANTHER" id="PTHR13318">
    <property type="entry name" value="PARTNER OF PAIRED, ISOFORM B-RELATED"/>
    <property type="match status" value="1"/>
</dbReference>
<evidence type="ECO:0000313" key="2">
    <source>
        <dbReference type="EMBL" id="KAF9469739.1"/>
    </source>
</evidence>
<dbReference type="Gene3D" id="3.80.10.10">
    <property type="entry name" value="Ribonuclease Inhibitor"/>
    <property type="match status" value="3"/>
</dbReference>
<dbReference type="SUPFAM" id="SSF81383">
    <property type="entry name" value="F-box domain"/>
    <property type="match status" value="1"/>
</dbReference>
<dbReference type="Proteomes" id="UP000807353">
    <property type="component" value="Unassembled WGS sequence"/>
</dbReference>
<dbReference type="AlphaFoldDB" id="A0A9P5YJI2"/>
<sequence length="727" mass="81417">MSRIKLKLSSNRVSGNLTKIFLFRKHPETITKSLDGPLLTHTRAIVPGVPTCHSAFKVNDLDSSAPQFLDHNIRDIASQYPDAFYYKFNPPKLKHKGRSHSSPFPISALDYVPVTSKDIFTPIPLIIRNYFDDVIPKETRLQILLSLVDLHETEFIRSVDDGRWTVAKASSLRGRYTGRDKGIRELFKLSRVSKAWLRLVFDGQLWHDLDLHAFPNIPEPLLARLTSTGGSFTTRLDVAGHAQLMPTVFLGMIDNLCLPPSPSGSILTNTQLTAINLQGCSGLTSLSLHYVLVRSPSLRRLCLKGLRAVTNTTCDIISTYCPRLTHLDVSRCSNMNAKGILRMSSSAIDRCEHLYLIELRLCGLKNMDDAVMSALGKAAPYLEVLDLSYVRQLHNSAVEAFIACESDSSEDLGVDIILVSPRDIGRESNHMTKCRRRVTRLRHLSLSSCILLTDDACSNLAHSVPQLEYLELAGIGAALKDDGLIRLLNTTRLIRRLDLEDASAISDSLIATITPSINPDLPLNHSVRFALEPGHALEQLNISYATHISDDAMLVLIHNCMRLKWLEADNTHISSRVIKEFVQINRERGMIGAKIVAIDCRGISEPFVREISASTRPRRGWRAHQARKLMYLDARDKNVDDLKVGQDECDERRIVMKSFYSWQTVDAVKSAREKRRKANSRRAANESGGSFDLDDRVTKWWSPGGRRSPRTGRNSPLDPNSEGCAVM</sequence>
<protein>
    <recommendedName>
        <fullName evidence="4">RNI-like protein</fullName>
    </recommendedName>
</protein>
<feature type="region of interest" description="Disordered" evidence="1">
    <location>
        <begin position="702"/>
        <end position="727"/>
    </location>
</feature>
<name>A0A9P5YJI2_9AGAR</name>
<accession>A0A9P5YJI2</accession>
<proteinExistence type="predicted"/>
<dbReference type="SUPFAM" id="SSF52047">
    <property type="entry name" value="RNI-like"/>
    <property type="match status" value="1"/>
</dbReference>
<feature type="region of interest" description="Disordered" evidence="1">
    <location>
        <begin position="671"/>
        <end position="690"/>
    </location>
</feature>
<evidence type="ECO:0000313" key="3">
    <source>
        <dbReference type="Proteomes" id="UP000807353"/>
    </source>
</evidence>
<feature type="compositionally biased region" description="Low complexity" evidence="1">
    <location>
        <begin position="702"/>
        <end position="716"/>
    </location>
</feature>
<dbReference type="OrthoDB" id="550575at2759"/>
<dbReference type="InterPro" id="IPR032675">
    <property type="entry name" value="LRR_dom_sf"/>
</dbReference>
<keyword evidence="3" id="KW-1185">Reference proteome</keyword>
<organism evidence="2 3">
    <name type="scientific">Collybia nuda</name>
    <dbReference type="NCBI Taxonomy" id="64659"/>
    <lineage>
        <taxon>Eukaryota</taxon>
        <taxon>Fungi</taxon>
        <taxon>Dikarya</taxon>
        <taxon>Basidiomycota</taxon>
        <taxon>Agaricomycotina</taxon>
        <taxon>Agaricomycetes</taxon>
        <taxon>Agaricomycetidae</taxon>
        <taxon>Agaricales</taxon>
        <taxon>Tricholomatineae</taxon>
        <taxon>Clitocybaceae</taxon>
        <taxon>Collybia</taxon>
    </lineage>
</organism>
<dbReference type="InterPro" id="IPR036047">
    <property type="entry name" value="F-box-like_dom_sf"/>
</dbReference>